<dbReference type="GeneID" id="20653504"/>
<evidence type="ECO:0000259" key="1">
    <source>
        <dbReference type="Pfam" id="PF13843"/>
    </source>
</evidence>
<dbReference type="EMBL" id="JH159151">
    <property type="protein sequence ID" value="EGZ29920.1"/>
    <property type="molecule type" value="Genomic_DNA"/>
</dbReference>
<dbReference type="InterPro" id="IPR029526">
    <property type="entry name" value="PGBD"/>
</dbReference>
<dbReference type="InParanoid" id="G4YJG5"/>
<dbReference type="AlphaFoldDB" id="G4YJG5"/>
<organism evidence="2 3">
    <name type="scientific">Phytophthora sojae (strain P6497)</name>
    <name type="common">Soybean stem and root rot agent</name>
    <name type="synonym">Phytophthora megasperma f. sp. glycines</name>
    <dbReference type="NCBI Taxonomy" id="1094619"/>
    <lineage>
        <taxon>Eukaryota</taxon>
        <taxon>Sar</taxon>
        <taxon>Stramenopiles</taxon>
        <taxon>Oomycota</taxon>
        <taxon>Peronosporomycetes</taxon>
        <taxon>Peronosporales</taxon>
        <taxon>Peronosporaceae</taxon>
        <taxon>Phytophthora</taxon>
    </lineage>
</organism>
<keyword evidence="3" id="KW-1185">Reference proteome</keyword>
<name>G4YJG5_PHYSP</name>
<dbReference type="RefSeq" id="XP_009517195.1">
    <property type="nucleotide sequence ID" value="XM_009518900.1"/>
</dbReference>
<dbReference type="Pfam" id="PF13843">
    <property type="entry name" value="DDE_Tnp_1_7"/>
    <property type="match status" value="1"/>
</dbReference>
<feature type="non-terminal residue" evidence="2">
    <location>
        <position position="1"/>
    </location>
</feature>
<protein>
    <recommendedName>
        <fullName evidence="1">PiggyBac transposable element-derived protein domain-containing protein</fullName>
    </recommendedName>
</protein>
<sequence length="60" mass="6971">DSQVYAVVTDRFYTSIQSALQFLQRNMYKVGIIQTNKKGFPPALVQEKSKRQKNIPRARL</sequence>
<proteinExistence type="predicted"/>
<gene>
    <name evidence="2" type="ORF">PHYSODRAFT_467041</name>
</gene>
<feature type="domain" description="PiggyBac transposable element-derived protein" evidence="1">
    <location>
        <begin position="3"/>
        <end position="51"/>
    </location>
</feature>
<evidence type="ECO:0000313" key="3">
    <source>
        <dbReference type="Proteomes" id="UP000002640"/>
    </source>
</evidence>
<accession>G4YJG5</accession>
<evidence type="ECO:0000313" key="2">
    <source>
        <dbReference type="EMBL" id="EGZ29920.1"/>
    </source>
</evidence>
<dbReference type="Proteomes" id="UP000002640">
    <property type="component" value="Unassembled WGS sequence"/>
</dbReference>
<dbReference type="KEGG" id="psoj:PHYSODRAFT_467041"/>
<reference evidence="2 3" key="1">
    <citation type="journal article" date="2006" name="Science">
        <title>Phytophthora genome sequences uncover evolutionary origins and mechanisms of pathogenesis.</title>
        <authorList>
            <person name="Tyler B.M."/>
            <person name="Tripathy S."/>
            <person name="Zhang X."/>
            <person name="Dehal P."/>
            <person name="Jiang R.H."/>
            <person name="Aerts A."/>
            <person name="Arredondo F.D."/>
            <person name="Baxter L."/>
            <person name="Bensasson D."/>
            <person name="Beynon J.L."/>
            <person name="Chapman J."/>
            <person name="Damasceno C.M."/>
            <person name="Dorrance A.E."/>
            <person name="Dou D."/>
            <person name="Dickerman A.W."/>
            <person name="Dubchak I.L."/>
            <person name="Garbelotto M."/>
            <person name="Gijzen M."/>
            <person name="Gordon S.G."/>
            <person name="Govers F."/>
            <person name="Grunwald N.J."/>
            <person name="Huang W."/>
            <person name="Ivors K.L."/>
            <person name="Jones R.W."/>
            <person name="Kamoun S."/>
            <person name="Krampis K."/>
            <person name="Lamour K.H."/>
            <person name="Lee M.K."/>
            <person name="McDonald W.H."/>
            <person name="Medina M."/>
            <person name="Meijer H.J."/>
            <person name="Nordberg E.K."/>
            <person name="Maclean D.J."/>
            <person name="Ospina-Giraldo M.D."/>
            <person name="Morris P.F."/>
            <person name="Phuntumart V."/>
            <person name="Putnam N.H."/>
            <person name="Rash S."/>
            <person name="Rose J.K."/>
            <person name="Sakihama Y."/>
            <person name="Salamov A.A."/>
            <person name="Savidor A."/>
            <person name="Scheuring C.F."/>
            <person name="Smith B.M."/>
            <person name="Sobral B.W."/>
            <person name="Terry A."/>
            <person name="Torto-Alalibo T.A."/>
            <person name="Win J."/>
            <person name="Xu Z."/>
            <person name="Zhang H."/>
            <person name="Grigoriev I.V."/>
            <person name="Rokhsar D.S."/>
            <person name="Boore J.L."/>
        </authorList>
    </citation>
    <scope>NUCLEOTIDE SEQUENCE [LARGE SCALE GENOMIC DNA]</scope>
    <source>
        <strain evidence="2 3">P6497</strain>
    </source>
</reference>